<keyword evidence="3" id="KW-1185">Reference proteome</keyword>
<dbReference type="Proteomes" id="UP000823775">
    <property type="component" value="Unassembled WGS sequence"/>
</dbReference>
<sequence>MRVVESSEFSRRRRLLKEGITVSGNQELLASTHSQSSSALDDETPTEKEALMELKPLNEALETSNEKSAELDGDEACVVKEIVPLESKDRNDKGGCKLNSPDSLELACEGPNPNSRLDVAIGYHSHSHLRLSNNV</sequence>
<dbReference type="EMBL" id="JACEIK010001597">
    <property type="protein sequence ID" value="MCD7470685.1"/>
    <property type="molecule type" value="Genomic_DNA"/>
</dbReference>
<comment type="caution">
    <text evidence="2">The sequence shown here is derived from an EMBL/GenBank/DDBJ whole genome shotgun (WGS) entry which is preliminary data.</text>
</comment>
<evidence type="ECO:0000256" key="1">
    <source>
        <dbReference type="SAM" id="MobiDB-lite"/>
    </source>
</evidence>
<feature type="compositionally biased region" description="Polar residues" evidence="1">
    <location>
        <begin position="26"/>
        <end position="39"/>
    </location>
</feature>
<proteinExistence type="predicted"/>
<feature type="region of interest" description="Disordered" evidence="1">
    <location>
        <begin position="26"/>
        <end position="47"/>
    </location>
</feature>
<protein>
    <submittedName>
        <fullName evidence="2">Uncharacterized protein</fullName>
    </submittedName>
</protein>
<evidence type="ECO:0000313" key="3">
    <source>
        <dbReference type="Proteomes" id="UP000823775"/>
    </source>
</evidence>
<gene>
    <name evidence="2" type="ORF">HAX54_010706</name>
</gene>
<name>A0ABS8TIA6_DATST</name>
<reference evidence="2 3" key="1">
    <citation type="journal article" date="2021" name="BMC Genomics">
        <title>Datura genome reveals duplications of psychoactive alkaloid biosynthetic genes and high mutation rate following tissue culture.</title>
        <authorList>
            <person name="Rajewski A."/>
            <person name="Carter-House D."/>
            <person name="Stajich J."/>
            <person name="Litt A."/>
        </authorList>
    </citation>
    <scope>NUCLEOTIDE SEQUENCE [LARGE SCALE GENOMIC DNA]</scope>
    <source>
        <strain evidence="2">AR-01</strain>
    </source>
</reference>
<accession>A0ABS8TIA6</accession>
<evidence type="ECO:0000313" key="2">
    <source>
        <dbReference type="EMBL" id="MCD7470685.1"/>
    </source>
</evidence>
<organism evidence="2 3">
    <name type="scientific">Datura stramonium</name>
    <name type="common">Jimsonweed</name>
    <name type="synonym">Common thornapple</name>
    <dbReference type="NCBI Taxonomy" id="4076"/>
    <lineage>
        <taxon>Eukaryota</taxon>
        <taxon>Viridiplantae</taxon>
        <taxon>Streptophyta</taxon>
        <taxon>Embryophyta</taxon>
        <taxon>Tracheophyta</taxon>
        <taxon>Spermatophyta</taxon>
        <taxon>Magnoliopsida</taxon>
        <taxon>eudicotyledons</taxon>
        <taxon>Gunneridae</taxon>
        <taxon>Pentapetalae</taxon>
        <taxon>asterids</taxon>
        <taxon>lamiids</taxon>
        <taxon>Solanales</taxon>
        <taxon>Solanaceae</taxon>
        <taxon>Solanoideae</taxon>
        <taxon>Datureae</taxon>
        <taxon>Datura</taxon>
    </lineage>
</organism>